<dbReference type="AlphaFoldDB" id="A0A1Y2IYM7"/>
<sequence>MRLLLCYSAAASSPPSFALASALRSSSSHRTFGGRSHPSRRLHLHHLPLSVPSRPISDLHAPSHPHRLPNHLNASIATPSSMAQSTSTSSAHRHCRIAHP</sequence>
<name>A0A1Y2IYM7_TRAC3</name>
<feature type="region of interest" description="Disordered" evidence="1">
    <location>
        <begin position="79"/>
        <end position="100"/>
    </location>
</feature>
<organism evidence="2 3">
    <name type="scientific">Trametes coccinea (strain BRFM310)</name>
    <name type="common">Pycnoporus coccineus</name>
    <dbReference type="NCBI Taxonomy" id="1353009"/>
    <lineage>
        <taxon>Eukaryota</taxon>
        <taxon>Fungi</taxon>
        <taxon>Dikarya</taxon>
        <taxon>Basidiomycota</taxon>
        <taxon>Agaricomycotina</taxon>
        <taxon>Agaricomycetes</taxon>
        <taxon>Polyporales</taxon>
        <taxon>Polyporaceae</taxon>
        <taxon>Trametes</taxon>
    </lineage>
</organism>
<accession>A0A1Y2IYM7</accession>
<proteinExistence type="predicted"/>
<keyword evidence="3" id="KW-1185">Reference proteome</keyword>
<dbReference type="Proteomes" id="UP000193067">
    <property type="component" value="Unassembled WGS sequence"/>
</dbReference>
<reference evidence="2 3" key="1">
    <citation type="journal article" date="2015" name="Biotechnol. Biofuels">
        <title>Enhanced degradation of softwood versus hardwood by the white-rot fungus Pycnoporus coccineus.</title>
        <authorList>
            <person name="Couturier M."/>
            <person name="Navarro D."/>
            <person name="Chevret D."/>
            <person name="Henrissat B."/>
            <person name="Piumi F."/>
            <person name="Ruiz-Duenas F.J."/>
            <person name="Martinez A.T."/>
            <person name="Grigoriev I.V."/>
            <person name="Riley R."/>
            <person name="Lipzen A."/>
            <person name="Berrin J.G."/>
            <person name="Master E.R."/>
            <person name="Rosso M.N."/>
        </authorList>
    </citation>
    <scope>NUCLEOTIDE SEQUENCE [LARGE SCALE GENOMIC DNA]</scope>
    <source>
        <strain evidence="2 3">BRFM310</strain>
    </source>
</reference>
<evidence type="ECO:0000313" key="2">
    <source>
        <dbReference type="EMBL" id="OSD05321.1"/>
    </source>
</evidence>
<dbReference type="EMBL" id="KZ084093">
    <property type="protein sequence ID" value="OSD05321.1"/>
    <property type="molecule type" value="Genomic_DNA"/>
</dbReference>
<evidence type="ECO:0000313" key="3">
    <source>
        <dbReference type="Proteomes" id="UP000193067"/>
    </source>
</evidence>
<feature type="compositionally biased region" description="Low complexity" evidence="1">
    <location>
        <begin position="79"/>
        <end position="90"/>
    </location>
</feature>
<protein>
    <submittedName>
        <fullName evidence="2">Uncharacterized protein</fullName>
    </submittedName>
</protein>
<gene>
    <name evidence="2" type="ORF">PYCCODRAFT_1432477</name>
</gene>
<feature type="compositionally biased region" description="Basic residues" evidence="1">
    <location>
        <begin position="91"/>
        <end position="100"/>
    </location>
</feature>
<evidence type="ECO:0000256" key="1">
    <source>
        <dbReference type="SAM" id="MobiDB-lite"/>
    </source>
</evidence>